<evidence type="ECO:0000313" key="3">
    <source>
        <dbReference type="Proteomes" id="UP001085076"/>
    </source>
</evidence>
<sequence>MPQRPTGNGTRGSDSTLSGRSLSYTDPLYHSRPRSFLVPVARPLIVYNKRTRTMPGGSHQPLRALASAAGLVFGGIFTLSLASSVTIRALQSNTESKRKKVARPCTVCKGKGFYVCKLCGGSSTIEWSPLYEPIVINPCLCPTCDGNKVQRCLNCLGKCYI</sequence>
<keyword evidence="1" id="KW-0472">Membrane</keyword>
<name>A0A9D5CQX6_9LILI</name>
<evidence type="ECO:0000256" key="1">
    <source>
        <dbReference type="SAM" id="Phobius"/>
    </source>
</evidence>
<protein>
    <submittedName>
        <fullName evidence="2">Uncharacterized protein</fullName>
    </submittedName>
</protein>
<keyword evidence="3" id="KW-1185">Reference proteome</keyword>
<dbReference type="PANTHER" id="PTHR15852">
    <property type="entry name" value="PLASTID TRANSCRIPTIONALLY ACTIVE PROTEIN"/>
    <property type="match status" value="1"/>
</dbReference>
<keyword evidence="1" id="KW-0812">Transmembrane</keyword>
<comment type="caution">
    <text evidence="2">The sequence shown here is derived from an EMBL/GenBank/DDBJ whole genome shotgun (WGS) entry which is preliminary data.</text>
</comment>
<dbReference type="AlphaFoldDB" id="A0A9D5CQX6"/>
<dbReference type="PANTHER" id="PTHR15852:SF29">
    <property type="entry name" value="PLASTID TRANSCRIPTIONALLY ACTIVE PROTEIN"/>
    <property type="match status" value="1"/>
</dbReference>
<dbReference type="SUPFAM" id="SSF57938">
    <property type="entry name" value="DnaJ/Hsp40 cysteine-rich domain"/>
    <property type="match status" value="1"/>
</dbReference>
<gene>
    <name evidence="2" type="ORF">J5N97_013277</name>
</gene>
<keyword evidence="1" id="KW-1133">Transmembrane helix</keyword>
<dbReference type="EMBL" id="JAGGNH010000003">
    <property type="protein sequence ID" value="KAJ0977803.1"/>
    <property type="molecule type" value="Genomic_DNA"/>
</dbReference>
<dbReference type="Proteomes" id="UP001085076">
    <property type="component" value="Miscellaneous, Linkage group lg03"/>
</dbReference>
<reference evidence="2" key="1">
    <citation type="submission" date="2021-03" db="EMBL/GenBank/DDBJ databases">
        <authorList>
            <person name="Li Z."/>
            <person name="Yang C."/>
        </authorList>
    </citation>
    <scope>NUCLEOTIDE SEQUENCE</scope>
    <source>
        <strain evidence="2">Dzin_1.0</strain>
        <tissue evidence="2">Leaf</tissue>
    </source>
</reference>
<feature type="transmembrane region" description="Helical" evidence="1">
    <location>
        <begin position="64"/>
        <end position="90"/>
    </location>
</feature>
<evidence type="ECO:0000313" key="2">
    <source>
        <dbReference type="EMBL" id="KAJ0977803.1"/>
    </source>
</evidence>
<dbReference type="OrthoDB" id="513013at2759"/>
<proteinExistence type="predicted"/>
<reference evidence="2" key="2">
    <citation type="journal article" date="2022" name="Hortic Res">
        <title>The genome of Dioscorea zingiberensis sheds light on the biosynthesis, origin and evolution of the medicinally important diosgenin saponins.</title>
        <authorList>
            <person name="Li Y."/>
            <person name="Tan C."/>
            <person name="Li Z."/>
            <person name="Guo J."/>
            <person name="Li S."/>
            <person name="Chen X."/>
            <person name="Wang C."/>
            <person name="Dai X."/>
            <person name="Yang H."/>
            <person name="Song W."/>
            <person name="Hou L."/>
            <person name="Xu J."/>
            <person name="Tong Z."/>
            <person name="Xu A."/>
            <person name="Yuan X."/>
            <person name="Wang W."/>
            <person name="Yang Q."/>
            <person name="Chen L."/>
            <person name="Sun Z."/>
            <person name="Wang K."/>
            <person name="Pan B."/>
            <person name="Chen J."/>
            <person name="Bao Y."/>
            <person name="Liu F."/>
            <person name="Qi X."/>
            <person name="Gang D.R."/>
            <person name="Wen J."/>
            <person name="Li J."/>
        </authorList>
    </citation>
    <scope>NUCLEOTIDE SEQUENCE</scope>
    <source>
        <strain evidence="2">Dzin_1.0</strain>
    </source>
</reference>
<accession>A0A9D5CQX6</accession>
<organism evidence="2 3">
    <name type="scientific">Dioscorea zingiberensis</name>
    <dbReference type="NCBI Taxonomy" id="325984"/>
    <lineage>
        <taxon>Eukaryota</taxon>
        <taxon>Viridiplantae</taxon>
        <taxon>Streptophyta</taxon>
        <taxon>Embryophyta</taxon>
        <taxon>Tracheophyta</taxon>
        <taxon>Spermatophyta</taxon>
        <taxon>Magnoliopsida</taxon>
        <taxon>Liliopsida</taxon>
        <taxon>Dioscoreales</taxon>
        <taxon>Dioscoreaceae</taxon>
        <taxon>Dioscorea</taxon>
    </lineage>
</organism>
<dbReference type="InterPro" id="IPR036410">
    <property type="entry name" value="HSP_DnaJ_Cys-rich_dom_sf"/>
</dbReference>